<name>A0A3M0SLB4_9CLOT</name>
<gene>
    <name evidence="1" type="ORF">D9O40_12320</name>
</gene>
<evidence type="ECO:0000313" key="1">
    <source>
        <dbReference type="EMBL" id="RMC99079.1"/>
    </source>
</evidence>
<comment type="caution">
    <text evidence="1">The sequence shown here is derived from an EMBL/GenBank/DDBJ whole genome shotgun (WGS) entry which is preliminary data.</text>
</comment>
<dbReference type="Proteomes" id="UP000277999">
    <property type="component" value="Unassembled WGS sequence"/>
</dbReference>
<dbReference type="EMBL" id="RFAQ01000042">
    <property type="protein sequence ID" value="RMC99079.1"/>
    <property type="molecule type" value="Genomic_DNA"/>
</dbReference>
<sequence>MEFRLNKIDPEVNRRVKETTRAGKVHNKSGIFINQDYKDKKNSNQGDFKSELTKYKQGKNKKRIFVEASKIERVEIKAFKEEENISKDDERGSILDVKK</sequence>
<dbReference type="RefSeq" id="WP_122059693.1">
    <property type="nucleotide sequence ID" value="NZ_RFAQ01000042.1"/>
</dbReference>
<reference evidence="1 2" key="1">
    <citation type="submission" date="2018-10" db="EMBL/GenBank/DDBJ databases">
        <title>Genome-centric metagenomics revealed C2 chemical producing, CO utilizing Clostridium with novel acetogenic gene cluster.</title>
        <authorList>
            <person name="Kang H."/>
            <person name="Park B."/>
            <person name="Choi I.G."/>
            <person name="Chang I.S."/>
        </authorList>
    </citation>
    <scope>NUCLEOTIDE SEQUENCE [LARGE SCALE GENOMIC DNA]</scope>
    <source>
        <strain evidence="1 2">H21-9</strain>
    </source>
</reference>
<protein>
    <submittedName>
        <fullName evidence="1">Uncharacterized protein</fullName>
    </submittedName>
</protein>
<proteinExistence type="predicted"/>
<evidence type="ECO:0000313" key="2">
    <source>
        <dbReference type="Proteomes" id="UP000277999"/>
    </source>
</evidence>
<organism evidence="1 2">
    <name type="scientific">Clostridium autoethanogenum</name>
    <dbReference type="NCBI Taxonomy" id="84023"/>
    <lineage>
        <taxon>Bacteria</taxon>
        <taxon>Bacillati</taxon>
        <taxon>Bacillota</taxon>
        <taxon>Clostridia</taxon>
        <taxon>Eubacteriales</taxon>
        <taxon>Clostridiaceae</taxon>
        <taxon>Clostridium</taxon>
    </lineage>
</organism>
<dbReference type="AlphaFoldDB" id="A0A3M0SLB4"/>
<accession>A0A3M0SLB4</accession>